<dbReference type="GO" id="GO:0003677">
    <property type="term" value="F:DNA binding"/>
    <property type="evidence" value="ECO:0007669"/>
    <property type="project" value="UniProtKB-KW"/>
</dbReference>
<dbReference type="Gene3D" id="3.30.1310.10">
    <property type="entry name" value="Nucleoid-associated protein YbaB-like domain"/>
    <property type="match status" value="1"/>
</dbReference>
<sequence>MGTGIGRLADVQRLENEVRQAQQAVDAATGTAEAGEQLIEATVTGNGELRELVLDPRVYREFAPEVLAAEIVTAVNEARAAAHQNALDAWIEILPADAGDDVTFEPMLAELRRMRETVADGGLR</sequence>
<name>A0ABY2FGF5_9ACTN</name>
<comment type="caution">
    <text evidence="1">The sequence shown here is derived from an EMBL/GenBank/DDBJ whole genome shotgun (WGS) entry which is preliminary data.</text>
</comment>
<keyword evidence="1" id="KW-0238">DNA-binding</keyword>
<organism evidence="1 2">
    <name type="scientific">Kribbella pratensis</name>
    <dbReference type="NCBI Taxonomy" id="2512112"/>
    <lineage>
        <taxon>Bacteria</taxon>
        <taxon>Bacillati</taxon>
        <taxon>Actinomycetota</taxon>
        <taxon>Actinomycetes</taxon>
        <taxon>Propionibacteriales</taxon>
        <taxon>Kribbellaceae</taxon>
        <taxon>Kribbella</taxon>
    </lineage>
</organism>
<evidence type="ECO:0000313" key="1">
    <source>
        <dbReference type="EMBL" id="TDW90436.1"/>
    </source>
</evidence>
<protein>
    <submittedName>
        <fullName evidence="1">DNA-binding protein YbaB</fullName>
    </submittedName>
</protein>
<accession>A0ABY2FGF5</accession>
<dbReference type="InterPro" id="IPR036894">
    <property type="entry name" value="YbaB-like_sf"/>
</dbReference>
<dbReference type="RefSeq" id="WP_134130432.1">
    <property type="nucleotide sequence ID" value="NZ_SODU01000002.1"/>
</dbReference>
<reference evidence="1 2" key="1">
    <citation type="submission" date="2019-03" db="EMBL/GenBank/DDBJ databases">
        <title>Genomic Encyclopedia of Type Strains, Phase III (KMG-III): the genomes of soil and plant-associated and newly described type strains.</title>
        <authorList>
            <person name="Whitman W."/>
        </authorList>
    </citation>
    <scope>NUCLEOTIDE SEQUENCE [LARGE SCALE GENOMIC DNA]</scope>
    <source>
        <strain evidence="1 2">VKMAc-2574</strain>
    </source>
</reference>
<evidence type="ECO:0000313" key="2">
    <source>
        <dbReference type="Proteomes" id="UP000295060"/>
    </source>
</evidence>
<dbReference type="EMBL" id="SODU01000002">
    <property type="protein sequence ID" value="TDW90436.1"/>
    <property type="molecule type" value="Genomic_DNA"/>
</dbReference>
<dbReference type="SUPFAM" id="SSF82607">
    <property type="entry name" value="YbaB-like"/>
    <property type="match status" value="1"/>
</dbReference>
<dbReference type="InterPro" id="IPR004401">
    <property type="entry name" value="YbaB/EbfC"/>
</dbReference>
<gene>
    <name evidence="1" type="ORF">EV137_4252</name>
</gene>
<dbReference type="Proteomes" id="UP000295060">
    <property type="component" value="Unassembled WGS sequence"/>
</dbReference>
<dbReference type="Pfam" id="PF02575">
    <property type="entry name" value="YbaB_DNA_bd"/>
    <property type="match status" value="1"/>
</dbReference>
<keyword evidence="2" id="KW-1185">Reference proteome</keyword>
<proteinExistence type="predicted"/>